<dbReference type="EMBL" id="CAFBPK010000016">
    <property type="protein sequence ID" value="CAB5022423.1"/>
    <property type="molecule type" value="Genomic_DNA"/>
</dbReference>
<evidence type="ECO:0000313" key="5">
    <source>
        <dbReference type="EMBL" id="CAB5022423.1"/>
    </source>
</evidence>
<dbReference type="InterPro" id="IPR011051">
    <property type="entry name" value="RmlC_Cupin_sf"/>
</dbReference>
<dbReference type="EMBL" id="CAEZZD010000074">
    <property type="protein sequence ID" value="CAB4748867.1"/>
    <property type="molecule type" value="Genomic_DNA"/>
</dbReference>
<evidence type="ECO:0000313" key="4">
    <source>
        <dbReference type="EMBL" id="CAB4847082.1"/>
    </source>
</evidence>
<dbReference type="Gene3D" id="2.60.120.10">
    <property type="entry name" value="Jelly Rolls"/>
    <property type="match status" value="1"/>
</dbReference>
<dbReference type="AlphaFoldDB" id="A0A6J6Z008"/>
<reference evidence="3" key="1">
    <citation type="submission" date="2020-05" db="EMBL/GenBank/DDBJ databases">
        <authorList>
            <person name="Chiriac C."/>
            <person name="Salcher M."/>
            <person name="Ghai R."/>
            <person name="Kavagutti S V."/>
        </authorList>
    </citation>
    <scope>NUCLEOTIDE SEQUENCE</scope>
</reference>
<sequence length="95" mass="10409">MSDQATCELLSEDARTKVWRWSFESGQATGMHIHGYDYIAIPISGGDFTATLDSGEVVEVKQIAGTPYQRSAGVHHNVRFVGEGTASFVEVEFLN</sequence>
<organism evidence="3">
    <name type="scientific">freshwater metagenome</name>
    <dbReference type="NCBI Taxonomy" id="449393"/>
    <lineage>
        <taxon>unclassified sequences</taxon>
        <taxon>metagenomes</taxon>
        <taxon>ecological metagenomes</taxon>
    </lineage>
</organism>
<evidence type="ECO:0000313" key="1">
    <source>
        <dbReference type="EMBL" id="CAB4345074.1"/>
    </source>
</evidence>
<name>A0A6J6Z008_9ZZZZ</name>
<protein>
    <submittedName>
        <fullName evidence="3">Unannotated protein</fullName>
    </submittedName>
</protein>
<gene>
    <name evidence="2" type="ORF">UFOPK2824_00588</name>
    <name evidence="3" type="ORF">UFOPK3037_01522</name>
    <name evidence="4" type="ORF">UFOPK3278_00509</name>
    <name evidence="1" type="ORF">UFOPK3925_01487</name>
    <name evidence="5" type="ORF">UFOPK4097_01016</name>
</gene>
<dbReference type="InterPro" id="IPR014710">
    <property type="entry name" value="RmlC-like_jellyroll"/>
</dbReference>
<dbReference type="EMBL" id="CAFBIX010000013">
    <property type="protein sequence ID" value="CAB4847082.1"/>
    <property type="molecule type" value="Genomic_DNA"/>
</dbReference>
<dbReference type="EMBL" id="CAFAAO010000028">
    <property type="protein sequence ID" value="CAB4813974.1"/>
    <property type="molecule type" value="Genomic_DNA"/>
</dbReference>
<evidence type="ECO:0000313" key="3">
    <source>
        <dbReference type="EMBL" id="CAB4813974.1"/>
    </source>
</evidence>
<proteinExistence type="predicted"/>
<evidence type="ECO:0000313" key="2">
    <source>
        <dbReference type="EMBL" id="CAB4748867.1"/>
    </source>
</evidence>
<accession>A0A6J6Z008</accession>
<dbReference type="SUPFAM" id="SSF51182">
    <property type="entry name" value="RmlC-like cupins"/>
    <property type="match status" value="1"/>
</dbReference>
<dbReference type="EMBL" id="CAESAD010000016">
    <property type="protein sequence ID" value="CAB4345074.1"/>
    <property type="molecule type" value="Genomic_DNA"/>
</dbReference>